<sequence length="126" mass="13677">MSKTIIKTDLAPGAVGTYSQGVELNGTYYFSGQIGIDPSTSTLVEGFEAQTNKILKNIDGLLKSCDLKRENIIKTSVFLTDLGNFSKVNDAYVSYFSEPYPARSCVEVSALPKDALVEIEVIAARD</sequence>
<dbReference type="InterPro" id="IPR019897">
    <property type="entry name" value="RidA_CS"/>
</dbReference>
<dbReference type="PROSITE" id="PS01094">
    <property type="entry name" value="UPF0076"/>
    <property type="match status" value="1"/>
</dbReference>
<dbReference type="CDD" id="cd00448">
    <property type="entry name" value="YjgF_YER057c_UK114_family"/>
    <property type="match status" value="1"/>
</dbReference>
<accession>A0A381Z4X5</accession>
<name>A0A381Z4X5_9ZZZZ</name>
<dbReference type="GO" id="GO:0005829">
    <property type="term" value="C:cytosol"/>
    <property type="evidence" value="ECO:0007669"/>
    <property type="project" value="TreeGrafter"/>
</dbReference>
<comment type="similarity">
    <text evidence="1">Belongs to the RutC family.</text>
</comment>
<proteinExistence type="inferred from homology"/>
<dbReference type="FunFam" id="3.30.1330.40:FF:000001">
    <property type="entry name" value="L-PSP family endoribonuclease"/>
    <property type="match status" value="1"/>
</dbReference>
<dbReference type="Pfam" id="PF01042">
    <property type="entry name" value="Ribonuc_L-PSP"/>
    <property type="match status" value="1"/>
</dbReference>
<dbReference type="NCBIfam" id="TIGR00004">
    <property type="entry name" value="Rid family detoxifying hydrolase"/>
    <property type="match status" value="1"/>
</dbReference>
<protein>
    <submittedName>
        <fullName evidence="2">Uncharacterized protein</fullName>
    </submittedName>
</protein>
<dbReference type="PANTHER" id="PTHR11803">
    <property type="entry name" value="2-IMINOBUTANOATE/2-IMINOPROPANOATE DEAMINASE RIDA"/>
    <property type="match status" value="1"/>
</dbReference>
<dbReference type="InterPro" id="IPR006175">
    <property type="entry name" value="YjgF/YER057c/UK114"/>
</dbReference>
<dbReference type="SUPFAM" id="SSF55298">
    <property type="entry name" value="YjgF-like"/>
    <property type="match status" value="1"/>
</dbReference>
<dbReference type="GO" id="GO:0019239">
    <property type="term" value="F:deaminase activity"/>
    <property type="evidence" value="ECO:0007669"/>
    <property type="project" value="TreeGrafter"/>
</dbReference>
<gene>
    <name evidence="2" type="ORF">METZ01_LOCUS137189</name>
</gene>
<dbReference type="AlphaFoldDB" id="A0A381Z4X5"/>
<evidence type="ECO:0000256" key="1">
    <source>
        <dbReference type="ARBA" id="ARBA00010552"/>
    </source>
</evidence>
<dbReference type="Gene3D" id="3.30.1330.40">
    <property type="entry name" value="RutC-like"/>
    <property type="match status" value="1"/>
</dbReference>
<reference evidence="2" key="1">
    <citation type="submission" date="2018-05" db="EMBL/GenBank/DDBJ databases">
        <authorList>
            <person name="Lanie J.A."/>
            <person name="Ng W.-L."/>
            <person name="Kazmierczak K.M."/>
            <person name="Andrzejewski T.M."/>
            <person name="Davidsen T.M."/>
            <person name="Wayne K.J."/>
            <person name="Tettelin H."/>
            <person name="Glass J.I."/>
            <person name="Rusch D."/>
            <person name="Podicherti R."/>
            <person name="Tsui H.-C.T."/>
            <person name="Winkler M.E."/>
        </authorList>
    </citation>
    <scope>NUCLEOTIDE SEQUENCE</scope>
</reference>
<dbReference type="InterPro" id="IPR006056">
    <property type="entry name" value="RidA"/>
</dbReference>
<dbReference type="EMBL" id="UINC01019976">
    <property type="protein sequence ID" value="SVA84335.1"/>
    <property type="molecule type" value="Genomic_DNA"/>
</dbReference>
<organism evidence="2">
    <name type="scientific">marine metagenome</name>
    <dbReference type="NCBI Taxonomy" id="408172"/>
    <lineage>
        <taxon>unclassified sequences</taxon>
        <taxon>metagenomes</taxon>
        <taxon>ecological metagenomes</taxon>
    </lineage>
</organism>
<dbReference type="InterPro" id="IPR035959">
    <property type="entry name" value="RutC-like_sf"/>
</dbReference>
<dbReference type="PANTHER" id="PTHR11803:SF39">
    <property type="entry name" value="2-IMINOBUTANOATE_2-IMINOPROPANOATE DEAMINASE"/>
    <property type="match status" value="1"/>
</dbReference>
<evidence type="ECO:0000313" key="2">
    <source>
        <dbReference type="EMBL" id="SVA84335.1"/>
    </source>
</evidence>